<keyword evidence="8" id="KW-1185">Reference proteome</keyword>
<evidence type="ECO:0000259" key="6">
    <source>
        <dbReference type="PROSITE" id="PS50850"/>
    </source>
</evidence>
<feature type="transmembrane region" description="Helical" evidence="5">
    <location>
        <begin position="400"/>
        <end position="419"/>
    </location>
</feature>
<feature type="transmembrane region" description="Helical" evidence="5">
    <location>
        <begin position="74"/>
        <end position="95"/>
    </location>
</feature>
<dbReference type="SUPFAM" id="SSF103473">
    <property type="entry name" value="MFS general substrate transporter"/>
    <property type="match status" value="1"/>
</dbReference>
<dbReference type="PROSITE" id="PS50850">
    <property type="entry name" value="MFS"/>
    <property type="match status" value="1"/>
</dbReference>
<dbReference type="InterPro" id="IPR036259">
    <property type="entry name" value="MFS_trans_sf"/>
</dbReference>
<feature type="transmembrane region" description="Helical" evidence="5">
    <location>
        <begin position="333"/>
        <end position="358"/>
    </location>
</feature>
<feature type="transmembrane region" description="Helical" evidence="5">
    <location>
        <begin position="190"/>
        <end position="210"/>
    </location>
</feature>
<protein>
    <submittedName>
        <fullName evidence="7">MFS general substrate transporter</fullName>
    </submittedName>
</protein>
<keyword evidence="3 5" id="KW-1133">Transmembrane helix</keyword>
<reference evidence="7 8" key="1">
    <citation type="journal article" date="2019" name="Nat. Ecol. Evol.">
        <title>Megaphylogeny resolves global patterns of mushroom evolution.</title>
        <authorList>
            <person name="Varga T."/>
            <person name="Krizsan K."/>
            <person name="Foldi C."/>
            <person name="Dima B."/>
            <person name="Sanchez-Garcia M."/>
            <person name="Sanchez-Ramirez S."/>
            <person name="Szollosi G.J."/>
            <person name="Szarkandi J.G."/>
            <person name="Papp V."/>
            <person name="Albert L."/>
            <person name="Andreopoulos W."/>
            <person name="Angelini C."/>
            <person name="Antonin V."/>
            <person name="Barry K.W."/>
            <person name="Bougher N.L."/>
            <person name="Buchanan P."/>
            <person name="Buyck B."/>
            <person name="Bense V."/>
            <person name="Catcheside P."/>
            <person name="Chovatia M."/>
            <person name="Cooper J."/>
            <person name="Damon W."/>
            <person name="Desjardin D."/>
            <person name="Finy P."/>
            <person name="Geml J."/>
            <person name="Haridas S."/>
            <person name="Hughes K."/>
            <person name="Justo A."/>
            <person name="Karasinski D."/>
            <person name="Kautmanova I."/>
            <person name="Kiss B."/>
            <person name="Kocsube S."/>
            <person name="Kotiranta H."/>
            <person name="LaButti K.M."/>
            <person name="Lechner B.E."/>
            <person name="Liimatainen K."/>
            <person name="Lipzen A."/>
            <person name="Lukacs Z."/>
            <person name="Mihaltcheva S."/>
            <person name="Morgado L.N."/>
            <person name="Niskanen T."/>
            <person name="Noordeloos M.E."/>
            <person name="Ohm R.A."/>
            <person name="Ortiz-Santana B."/>
            <person name="Ovrebo C."/>
            <person name="Racz N."/>
            <person name="Riley R."/>
            <person name="Savchenko A."/>
            <person name="Shiryaev A."/>
            <person name="Soop K."/>
            <person name="Spirin V."/>
            <person name="Szebenyi C."/>
            <person name="Tomsovsky M."/>
            <person name="Tulloss R.E."/>
            <person name="Uehling J."/>
            <person name="Grigoriev I.V."/>
            <person name="Vagvolgyi C."/>
            <person name="Papp T."/>
            <person name="Martin F.M."/>
            <person name="Miettinen O."/>
            <person name="Hibbett D.S."/>
            <person name="Nagy L.G."/>
        </authorList>
    </citation>
    <scope>NUCLEOTIDE SEQUENCE [LARGE SCALE GENOMIC DNA]</scope>
    <source>
        <strain evidence="7 8">CBS 166.37</strain>
    </source>
</reference>
<dbReference type="Proteomes" id="UP000308652">
    <property type="component" value="Unassembled WGS sequence"/>
</dbReference>
<feature type="transmembrane region" description="Helical" evidence="5">
    <location>
        <begin position="160"/>
        <end position="178"/>
    </location>
</feature>
<feature type="transmembrane region" description="Helical" evidence="5">
    <location>
        <begin position="425"/>
        <end position="446"/>
    </location>
</feature>
<dbReference type="AlphaFoldDB" id="A0A5C3LTN7"/>
<organism evidence="7 8">
    <name type="scientific">Crucibulum laeve</name>
    <dbReference type="NCBI Taxonomy" id="68775"/>
    <lineage>
        <taxon>Eukaryota</taxon>
        <taxon>Fungi</taxon>
        <taxon>Dikarya</taxon>
        <taxon>Basidiomycota</taxon>
        <taxon>Agaricomycotina</taxon>
        <taxon>Agaricomycetes</taxon>
        <taxon>Agaricomycetidae</taxon>
        <taxon>Agaricales</taxon>
        <taxon>Agaricineae</taxon>
        <taxon>Nidulariaceae</taxon>
        <taxon>Crucibulum</taxon>
    </lineage>
</organism>
<dbReference type="Gene3D" id="1.20.1250.20">
    <property type="entry name" value="MFS general substrate transporter like domains"/>
    <property type="match status" value="1"/>
</dbReference>
<dbReference type="EMBL" id="ML213621">
    <property type="protein sequence ID" value="TFK35456.1"/>
    <property type="molecule type" value="Genomic_DNA"/>
</dbReference>
<dbReference type="Pfam" id="PF07690">
    <property type="entry name" value="MFS_1"/>
    <property type="match status" value="1"/>
</dbReference>
<feature type="domain" description="Major facilitator superfamily (MFS) profile" evidence="6">
    <location>
        <begin position="36"/>
        <end position="453"/>
    </location>
</feature>
<dbReference type="GO" id="GO:0005886">
    <property type="term" value="C:plasma membrane"/>
    <property type="evidence" value="ECO:0007669"/>
    <property type="project" value="TreeGrafter"/>
</dbReference>
<dbReference type="PANTHER" id="PTHR23502:SF64">
    <property type="entry name" value="TRANSPORTER, PUTATIVE (AFU_ORTHOLOGUE AFUA_3G11760)-RELATED"/>
    <property type="match status" value="1"/>
</dbReference>
<feature type="transmembrane region" description="Helical" evidence="5">
    <location>
        <begin position="35"/>
        <end position="54"/>
    </location>
</feature>
<feature type="transmembrane region" description="Helical" evidence="5">
    <location>
        <begin position="127"/>
        <end position="148"/>
    </location>
</feature>
<sequence length="466" mass="50891">MSLPPTNETDSLTLTNDNDVQEAIYRRFTRTQRNAIVAIVSSCEALTLFLFWIVVSSTPTITKDLATTPSMMGFSFSLSVLGASFGVLTGAAYSTFYGRRPIYLFCLPIMIISTIGVSSSYSVLQFITWRFIQTTCAVSMYPLGTAVIGDIYRLEERGRAIGTFSTVCYLAASAAPPVGGVLAEYISWRAAQNLLASVGTILFIVVLFYLPETSHPGAIGIEKDSIDSLQRPTWRPIFINPLKPLWLLRSPNLFAITLTSCLMLLTQYVNIVSLPFTLTEHYKITNETIIGIFIAMPAIGNFFASPIIGRISDSVSIKWKIKRGGVWYPEDRLRASILGSLALAPLSMLTLGIVISYIGGTIGMVLSLISLFINGVGVTFAIIPLLSYHIDVHSRSADCVAAHLAARAIFISIATSGIIPMVDKFGILTTNIFSAMLAWIGFGLVVSTIRHGDQLRAWLDVGFVEY</sequence>
<gene>
    <name evidence="7" type="ORF">BDQ12DRAFT_655584</name>
</gene>
<keyword evidence="2 5" id="KW-0812">Transmembrane</keyword>
<evidence type="ECO:0000313" key="8">
    <source>
        <dbReference type="Proteomes" id="UP000308652"/>
    </source>
</evidence>
<dbReference type="STRING" id="68775.A0A5C3LTN7"/>
<name>A0A5C3LTN7_9AGAR</name>
<feature type="transmembrane region" description="Helical" evidence="5">
    <location>
        <begin position="253"/>
        <end position="276"/>
    </location>
</feature>
<evidence type="ECO:0000313" key="7">
    <source>
        <dbReference type="EMBL" id="TFK35456.1"/>
    </source>
</evidence>
<keyword evidence="4 5" id="KW-0472">Membrane</keyword>
<dbReference type="PANTHER" id="PTHR23502">
    <property type="entry name" value="MAJOR FACILITATOR SUPERFAMILY"/>
    <property type="match status" value="1"/>
</dbReference>
<feature type="transmembrane region" description="Helical" evidence="5">
    <location>
        <begin position="102"/>
        <end position="121"/>
    </location>
</feature>
<dbReference type="InterPro" id="IPR011701">
    <property type="entry name" value="MFS"/>
</dbReference>
<feature type="transmembrane region" description="Helical" evidence="5">
    <location>
        <begin position="288"/>
        <end position="312"/>
    </location>
</feature>
<dbReference type="OrthoDB" id="3066029at2759"/>
<feature type="transmembrane region" description="Helical" evidence="5">
    <location>
        <begin position="364"/>
        <end position="388"/>
    </location>
</feature>
<evidence type="ECO:0000256" key="3">
    <source>
        <dbReference type="ARBA" id="ARBA00022989"/>
    </source>
</evidence>
<proteinExistence type="predicted"/>
<dbReference type="InterPro" id="IPR020846">
    <property type="entry name" value="MFS_dom"/>
</dbReference>
<accession>A0A5C3LTN7</accession>
<evidence type="ECO:0000256" key="2">
    <source>
        <dbReference type="ARBA" id="ARBA00022692"/>
    </source>
</evidence>
<evidence type="ECO:0000256" key="5">
    <source>
        <dbReference type="SAM" id="Phobius"/>
    </source>
</evidence>
<comment type="subcellular location">
    <subcellularLocation>
        <location evidence="1">Membrane</location>
        <topology evidence="1">Multi-pass membrane protein</topology>
    </subcellularLocation>
</comment>
<evidence type="ECO:0000256" key="1">
    <source>
        <dbReference type="ARBA" id="ARBA00004141"/>
    </source>
</evidence>
<dbReference type="GO" id="GO:0022857">
    <property type="term" value="F:transmembrane transporter activity"/>
    <property type="evidence" value="ECO:0007669"/>
    <property type="project" value="InterPro"/>
</dbReference>
<evidence type="ECO:0000256" key="4">
    <source>
        <dbReference type="ARBA" id="ARBA00023136"/>
    </source>
</evidence>